<evidence type="ECO:0000313" key="3">
    <source>
        <dbReference type="Proteomes" id="UP001189429"/>
    </source>
</evidence>
<name>A0ABN9VC40_9DINO</name>
<keyword evidence="1" id="KW-0812">Transmembrane</keyword>
<gene>
    <name evidence="2" type="ORF">PCOR1329_LOCUS55825</name>
</gene>
<keyword evidence="3" id="KW-1185">Reference proteome</keyword>
<evidence type="ECO:0000256" key="1">
    <source>
        <dbReference type="SAM" id="Phobius"/>
    </source>
</evidence>
<organism evidence="2 3">
    <name type="scientific">Prorocentrum cordatum</name>
    <dbReference type="NCBI Taxonomy" id="2364126"/>
    <lineage>
        <taxon>Eukaryota</taxon>
        <taxon>Sar</taxon>
        <taxon>Alveolata</taxon>
        <taxon>Dinophyceae</taxon>
        <taxon>Prorocentrales</taxon>
        <taxon>Prorocentraceae</taxon>
        <taxon>Prorocentrum</taxon>
    </lineage>
</organism>
<keyword evidence="1" id="KW-0472">Membrane</keyword>
<accession>A0ABN9VC40</accession>
<dbReference type="EMBL" id="CAUYUJ010016853">
    <property type="protein sequence ID" value="CAK0869489.1"/>
    <property type="molecule type" value="Genomic_DNA"/>
</dbReference>
<comment type="caution">
    <text evidence="2">The sequence shown here is derived from an EMBL/GenBank/DDBJ whole genome shotgun (WGS) entry which is preliminary data.</text>
</comment>
<sequence length="110" mass="11642">MRAHTRAGGNTAPQAPARYSFLTAVDTEVQCYDGAITQKPPDGTWCSTASWEIPPVAFVGAVTLVAGAAGLAADLRQRRFEHRCVRGLSLNTDGLGGRGELAQEAKEKAE</sequence>
<dbReference type="Proteomes" id="UP001189429">
    <property type="component" value="Unassembled WGS sequence"/>
</dbReference>
<reference evidence="2" key="1">
    <citation type="submission" date="2023-10" db="EMBL/GenBank/DDBJ databases">
        <authorList>
            <person name="Chen Y."/>
            <person name="Shah S."/>
            <person name="Dougan E. K."/>
            <person name="Thang M."/>
            <person name="Chan C."/>
        </authorList>
    </citation>
    <scope>NUCLEOTIDE SEQUENCE [LARGE SCALE GENOMIC DNA]</scope>
</reference>
<feature type="transmembrane region" description="Helical" evidence="1">
    <location>
        <begin position="53"/>
        <end position="73"/>
    </location>
</feature>
<keyword evidence="1" id="KW-1133">Transmembrane helix</keyword>
<proteinExistence type="predicted"/>
<evidence type="ECO:0000313" key="2">
    <source>
        <dbReference type="EMBL" id="CAK0869489.1"/>
    </source>
</evidence>
<protein>
    <submittedName>
        <fullName evidence="2">Uncharacterized protein</fullName>
    </submittedName>
</protein>